<keyword evidence="2" id="KW-0288">FMN</keyword>
<dbReference type="CDD" id="cd04730">
    <property type="entry name" value="NPD_like"/>
    <property type="match status" value="1"/>
</dbReference>
<dbReference type="Gene3D" id="3.20.20.70">
    <property type="entry name" value="Aldolase class I"/>
    <property type="match status" value="1"/>
</dbReference>
<evidence type="ECO:0000256" key="4">
    <source>
        <dbReference type="SAM" id="MobiDB-lite"/>
    </source>
</evidence>
<dbReference type="PANTHER" id="PTHR32332:SF38">
    <property type="entry name" value="MONOOXYGENASE RV1533-RELATED"/>
    <property type="match status" value="1"/>
</dbReference>
<keyword evidence="6" id="KW-1185">Reference proteome</keyword>
<dbReference type="Proteomes" id="UP000295560">
    <property type="component" value="Unassembled WGS sequence"/>
</dbReference>
<sequence>MRTALTDLLGVEAPLVGFNRSPGVVSEVSRSGGFGVLAATMYTPEQLDAQLTWIEQQVEGRPYGVDLLVPGNVAHGDPADLLASLRAQIPDEHVRFVDELLERYEIPARSRPHEQGGELLANFDATGVEALLDVVFAHPVALVANALGPPPATMVERAKASGVAVASLVGKPEHARRQLDAGVDVLVAQGTEAGGHTGTITTMVLTPEIVDLAGDAPVLAAGGVASGRQMAAALALGASGVWCGSVWLASHEDITPDSVKRKFLSASSSDTLRSPARTGKPARQLRSAWHDEWERPGSPAPLPMPLQPMLTGDAWDRIDEAAEAGHPGATALESYYIGQVVGAFAELAPAAEITRRMIDDCAARLGELGRLGAESAVRV</sequence>
<protein>
    <submittedName>
        <fullName evidence="5">NAD(P)H-dependent flavin oxidoreductase YrpB (Nitropropane dioxygenase family)</fullName>
    </submittedName>
</protein>
<dbReference type="EMBL" id="SMFZ01000002">
    <property type="protein sequence ID" value="TCK21533.1"/>
    <property type="molecule type" value="Genomic_DNA"/>
</dbReference>
<dbReference type="GO" id="GO:0051213">
    <property type="term" value="F:dioxygenase activity"/>
    <property type="evidence" value="ECO:0007669"/>
    <property type="project" value="UniProtKB-KW"/>
</dbReference>
<dbReference type="AlphaFoldDB" id="A0A4R1HKN2"/>
<dbReference type="RefSeq" id="WP_132430274.1">
    <property type="nucleotide sequence ID" value="NZ_SMFZ01000002.1"/>
</dbReference>
<comment type="caution">
    <text evidence="5">The sequence shown here is derived from an EMBL/GenBank/DDBJ whole genome shotgun (WGS) entry which is preliminary data.</text>
</comment>
<organism evidence="5 6">
    <name type="scientific">Pseudonocardia endophytica</name>
    <dbReference type="NCBI Taxonomy" id="401976"/>
    <lineage>
        <taxon>Bacteria</taxon>
        <taxon>Bacillati</taxon>
        <taxon>Actinomycetota</taxon>
        <taxon>Actinomycetes</taxon>
        <taxon>Pseudonocardiales</taxon>
        <taxon>Pseudonocardiaceae</taxon>
        <taxon>Pseudonocardia</taxon>
    </lineage>
</organism>
<gene>
    <name evidence="5" type="ORF">EV378_5521</name>
</gene>
<dbReference type="InterPro" id="IPR004136">
    <property type="entry name" value="NMO"/>
</dbReference>
<accession>A0A4R1HKN2</accession>
<evidence type="ECO:0000256" key="3">
    <source>
        <dbReference type="ARBA" id="ARBA00023002"/>
    </source>
</evidence>
<proteinExistence type="predicted"/>
<evidence type="ECO:0000256" key="2">
    <source>
        <dbReference type="ARBA" id="ARBA00022643"/>
    </source>
</evidence>
<dbReference type="OrthoDB" id="7165168at2"/>
<dbReference type="InterPro" id="IPR013785">
    <property type="entry name" value="Aldolase_TIM"/>
</dbReference>
<keyword evidence="1" id="KW-0285">Flavoprotein</keyword>
<dbReference type="PANTHER" id="PTHR32332">
    <property type="entry name" value="2-NITROPROPANE DIOXYGENASE"/>
    <property type="match status" value="1"/>
</dbReference>
<evidence type="ECO:0000313" key="5">
    <source>
        <dbReference type="EMBL" id="TCK21533.1"/>
    </source>
</evidence>
<feature type="region of interest" description="Disordered" evidence="4">
    <location>
        <begin position="265"/>
        <end position="306"/>
    </location>
</feature>
<name>A0A4R1HKN2_PSEEN</name>
<evidence type="ECO:0000313" key="6">
    <source>
        <dbReference type="Proteomes" id="UP000295560"/>
    </source>
</evidence>
<reference evidence="5 6" key="1">
    <citation type="submission" date="2019-03" db="EMBL/GenBank/DDBJ databases">
        <title>Sequencing the genomes of 1000 actinobacteria strains.</title>
        <authorList>
            <person name="Klenk H.-P."/>
        </authorList>
    </citation>
    <scope>NUCLEOTIDE SEQUENCE [LARGE SCALE GENOMIC DNA]</scope>
    <source>
        <strain evidence="5 6">DSM 44969</strain>
    </source>
</reference>
<keyword evidence="3" id="KW-0560">Oxidoreductase</keyword>
<dbReference type="Pfam" id="PF03060">
    <property type="entry name" value="NMO"/>
    <property type="match status" value="1"/>
</dbReference>
<keyword evidence="5" id="KW-0223">Dioxygenase</keyword>
<dbReference type="SUPFAM" id="SSF51412">
    <property type="entry name" value="Inosine monophosphate dehydrogenase (IMPDH)"/>
    <property type="match status" value="1"/>
</dbReference>
<dbReference type="GO" id="GO:0018580">
    <property type="term" value="F:nitronate monooxygenase activity"/>
    <property type="evidence" value="ECO:0007669"/>
    <property type="project" value="InterPro"/>
</dbReference>
<evidence type="ECO:0000256" key="1">
    <source>
        <dbReference type="ARBA" id="ARBA00022630"/>
    </source>
</evidence>